<protein>
    <submittedName>
        <fullName evidence="1">Uncharacterized protein</fullName>
    </submittedName>
</protein>
<evidence type="ECO:0000313" key="1">
    <source>
        <dbReference type="EMBL" id="GLQ59677.1"/>
    </source>
</evidence>
<reference evidence="2" key="1">
    <citation type="journal article" date="2019" name="Int. J. Syst. Evol. Microbiol.">
        <title>The Global Catalogue of Microorganisms (GCM) 10K type strain sequencing project: providing services to taxonomists for standard genome sequencing and annotation.</title>
        <authorList>
            <consortium name="The Broad Institute Genomics Platform"/>
            <consortium name="The Broad Institute Genome Sequencing Center for Infectious Disease"/>
            <person name="Wu L."/>
            <person name="Ma J."/>
        </authorList>
    </citation>
    <scope>NUCLEOTIDE SEQUENCE [LARGE SCALE GENOMIC DNA]</scope>
    <source>
        <strain evidence="2">NBRC 3271</strain>
    </source>
</reference>
<comment type="caution">
    <text evidence="1">The sequence shown here is derived from an EMBL/GenBank/DDBJ whole genome shotgun (WGS) entry which is preliminary data.</text>
</comment>
<dbReference type="Proteomes" id="UP001156613">
    <property type="component" value="Unassembled WGS sequence"/>
</dbReference>
<evidence type="ECO:0000313" key="2">
    <source>
        <dbReference type="Proteomes" id="UP001156613"/>
    </source>
</evidence>
<organism evidence="1 2">
    <name type="scientific">Gluconobacter japonicus</name>
    <dbReference type="NCBI Taxonomy" id="376620"/>
    <lineage>
        <taxon>Bacteria</taxon>
        <taxon>Pseudomonadati</taxon>
        <taxon>Pseudomonadota</taxon>
        <taxon>Alphaproteobacteria</taxon>
        <taxon>Acetobacterales</taxon>
        <taxon>Acetobacteraceae</taxon>
        <taxon>Gluconobacter</taxon>
    </lineage>
</organism>
<accession>A0ABQ5WII8</accession>
<gene>
    <name evidence="1" type="ORF">GCM10010937_14800</name>
</gene>
<sequence>MSELSAFEKRESKSITFLFKRYYVGMVVNQFSSFEVSFGSSEMKGLWRPLREGPYPESVAEAKENPVRLWL</sequence>
<keyword evidence="2" id="KW-1185">Reference proteome</keyword>
<name>A0ABQ5WII8_GLUJA</name>
<dbReference type="EMBL" id="BSNT01000050">
    <property type="protein sequence ID" value="GLQ59677.1"/>
    <property type="molecule type" value="Genomic_DNA"/>
</dbReference>
<proteinExistence type="predicted"/>